<dbReference type="Proteomes" id="UP000593591">
    <property type="component" value="Chromosome"/>
</dbReference>
<gene>
    <name evidence="2" type="ORF">DYE49_07630</name>
    <name evidence="1" type="ORF">HNP77_000293</name>
</gene>
<dbReference type="InterPro" id="IPR024269">
    <property type="entry name" value="DUF3791"/>
</dbReference>
<evidence type="ECO:0000313" key="3">
    <source>
        <dbReference type="Proteomes" id="UP000578697"/>
    </source>
</evidence>
<dbReference type="EMBL" id="CP031517">
    <property type="protein sequence ID" value="QOS40333.1"/>
    <property type="molecule type" value="Genomic_DNA"/>
</dbReference>
<accession>A0A840S608</accession>
<proteinExistence type="predicted"/>
<dbReference type="AlphaFoldDB" id="A0A840S608"/>
<dbReference type="Proteomes" id="UP000578697">
    <property type="component" value="Unassembled WGS sequence"/>
</dbReference>
<reference evidence="1 3" key="2">
    <citation type="submission" date="2020-08" db="EMBL/GenBank/DDBJ databases">
        <title>Genomic Encyclopedia of Type Strains, Phase IV (KMG-IV): sequencing the most valuable type-strain genomes for metagenomic binning, comparative biology and taxonomic classification.</title>
        <authorList>
            <person name="Goeker M."/>
        </authorList>
    </citation>
    <scope>NUCLEOTIDE SEQUENCE [LARGE SCALE GENOMIC DNA]</scope>
    <source>
        <strain evidence="1 3">DSM 103679</strain>
    </source>
</reference>
<reference evidence="2 4" key="1">
    <citation type="submission" date="2018-08" db="EMBL/GenBank/DDBJ databases">
        <title>The first complete genome of Treponema rectale (CHPAT), a commensal spirochete of the bovine rectum.</title>
        <authorList>
            <person name="Staton G.J."/>
            <person name="Clegg S.R."/>
            <person name="Carter S.D."/>
            <person name="Radford A.D."/>
            <person name="Darby A."/>
            <person name="Hall N."/>
            <person name="Birtles R.J."/>
            <person name="Evans N.J."/>
        </authorList>
    </citation>
    <scope>NUCLEOTIDE SEQUENCE [LARGE SCALE GENOMIC DNA]</scope>
    <source>
        <strain evidence="2 4">CHPA</strain>
    </source>
</reference>
<dbReference type="KEGG" id="trc:DYE49_07630"/>
<evidence type="ECO:0000313" key="2">
    <source>
        <dbReference type="EMBL" id="QOS40333.1"/>
    </source>
</evidence>
<dbReference type="RefSeq" id="WP_184651389.1">
    <property type="nucleotide sequence ID" value="NZ_JACHFR010000001.1"/>
</dbReference>
<dbReference type="EMBL" id="JACHFR010000001">
    <property type="protein sequence ID" value="MBB5217949.1"/>
    <property type="molecule type" value="Genomic_DNA"/>
</dbReference>
<name>A0A840S608_9SPIR</name>
<organism evidence="1 3">
    <name type="scientific">Treponema rectale</name>
    <dbReference type="NCBI Taxonomy" id="744512"/>
    <lineage>
        <taxon>Bacteria</taxon>
        <taxon>Pseudomonadati</taxon>
        <taxon>Spirochaetota</taxon>
        <taxon>Spirochaetia</taxon>
        <taxon>Spirochaetales</taxon>
        <taxon>Treponemataceae</taxon>
        <taxon>Treponema</taxon>
    </lineage>
</organism>
<keyword evidence="3" id="KW-1185">Reference proteome</keyword>
<evidence type="ECO:0000313" key="4">
    <source>
        <dbReference type="Proteomes" id="UP000593591"/>
    </source>
</evidence>
<evidence type="ECO:0000313" key="1">
    <source>
        <dbReference type="EMBL" id="MBB5217949.1"/>
    </source>
</evidence>
<protein>
    <submittedName>
        <fullName evidence="2">DUF3791 domain-containing protein</fullName>
    </submittedName>
</protein>
<sequence>MSDKQIEYSVFCIENVAKELGKSGSELFQILNSSGLLHSYIIPSYEALHTQSKQYIVNEIISVLKERNLVA</sequence>
<dbReference type="Pfam" id="PF12668">
    <property type="entry name" value="DUF3791"/>
    <property type="match status" value="1"/>
</dbReference>